<feature type="compositionally biased region" description="Basic residues" evidence="2">
    <location>
        <begin position="1"/>
        <end position="17"/>
    </location>
</feature>
<accession>A0A803P9P2</accession>
<dbReference type="PANTHER" id="PTHR31286:SF165">
    <property type="entry name" value="DUF4283 DOMAIN-CONTAINING PROTEIN"/>
    <property type="match status" value="1"/>
</dbReference>
<evidence type="ECO:0000259" key="3">
    <source>
        <dbReference type="PROSITE" id="PS50158"/>
    </source>
</evidence>
<evidence type="ECO:0000313" key="4">
    <source>
        <dbReference type="EnsemblPlants" id="cds.evm.model.03.614"/>
    </source>
</evidence>
<dbReference type="Gramene" id="evm.model.03.614">
    <property type="protein sequence ID" value="cds.evm.model.03.614"/>
    <property type="gene ID" value="evm.TU.03.614"/>
</dbReference>
<reference evidence="4" key="1">
    <citation type="submission" date="2018-11" db="EMBL/GenBank/DDBJ databases">
        <authorList>
            <person name="Grassa J C."/>
        </authorList>
    </citation>
    <scope>NUCLEOTIDE SEQUENCE [LARGE SCALE GENOMIC DNA]</scope>
</reference>
<dbReference type="GO" id="GO:0008270">
    <property type="term" value="F:zinc ion binding"/>
    <property type="evidence" value="ECO:0007669"/>
    <property type="project" value="UniProtKB-KW"/>
</dbReference>
<keyword evidence="1" id="KW-0862">Zinc</keyword>
<feature type="region of interest" description="Disordered" evidence="2">
    <location>
        <begin position="286"/>
        <end position="317"/>
    </location>
</feature>
<evidence type="ECO:0000313" key="5">
    <source>
        <dbReference type="Proteomes" id="UP000596661"/>
    </source>
</evidence>
<feature type="domain" description="CCHC-type" evidence="3">
    <location>
        <begin position="236"/>
        <end position="251"/>
    </location>
</feature>
<dbReference type="InterPro" id="IPR001878">
    <property type="entry name" value="Znf_CCHC"/>
</dbReference>
<dbReference type="InterPro" id="IPR036875">
    <property type="entry name" value="Znf_CCHC_sf"/>
</dbReference>
<evidence type="ECO:0000256" key="1">
    <source>
        <dbReference type="PROSITE-ProRule" id="PRU00047"/>
    </source>
</evidence>
<feature type="region of interest" description="Disordered" evidence="2">
    <location>
        <begin position="325"/>
        <end position="344"/>
    </location>
</feature>
<dbReference type="EnsemblPlants" id="evm.model.03.614">
    <property type="protein sequence ID" value="cds.evm.model.03.614"/>
    <property type="gene ID" value="evm.TU.03.614"/>
</dbReference>
<organism evidence="4 5">
    <name type="scientific">Cannabis sativa</name>
    <name type="common">Hemp</name>
    <name type="synonym">Marijuana</name>
    <dbReference type="NCBI Taxonomy" id="3483"/>
    <lineage>
        <taxon>Eukaryota</taxon>
        <taxon>Viridiplantae</taxon>
        <taxon>Streptophyta</taxon>
        <taxon>Embryophyta</taxon>
        <taxon>Tracheophyta</taxon>
        <taxon>Spermatophyta</taxon>
        <taxon>Magnoliopsida</taxon>
        <taxon>eudicotyledons</taxon>
        <taxon>Gunneridae</taxon>
        <taxon>Pentapetalae</taxon>
        <taxon>rosids</taxon>
        <taxon>fabids</taxon>
        <taxon>Rosales</taxon>
        <taxon>Cannabaceae</taxon>
        <taxon>Cannabis</taxon>
    </lineage>
</organism>
<dbReference type="PANTHER" id="PTHR31286">
    <property type="entry name" value="GLYCINE-RICH CELL WALL STRUCTURAL PROTEIN 1.8-LIKE"/>
    <property type="match status" value="1"/>
</dbReference>
<reference evidence="4" key="2">
    <citation type="submission" date="2021-03" db="UniProtKB">
        <authorList>
            <consortium name="EnsemblPlants"/>
        </authorList>
    </citation>
    <scope>IDENTIFICATION</scope>
</reference>
<keyword evidence="1" id="KW-0479">Metal-binding</keyword>
<feature type="compositionally biased region" description="Polar residues" evidence="2">
    <location>
        <begin position="328"/>
        <end position="344"/>
    </location>
</feature>
<dbReference type="SUPFAM" id="SSF57756">
    <property type="entry name" value="Retrovirus zinc finger-like domains"/>
    <property type="match status" value="1"/>
</dbReference>
<keyword evidence="1" id="KW-0863">Zinc-finger</keyword>
<dbReference type="EMBL" id="UZAU01000262">
    <property type="status" value="NOT_ANNOTATED_CDS"/>
    <property type="molecule type" value="Genomic_DNA"/>
</dbReference>
<name>A0A803P9P2_CANSA</name>
<sequence>MAKRAKMAGKGKSKGKKTGPSSLDRVIKTRSMDVVLGIQELEVEEADESIEQCQKPMEQYIEKIFSPEESEALIIRQSLDTGKAEVKKTIKIDFDDIADEVNYWQPSLVCYVIGANPSISILEGFVRRLWKDEVVKPWNPIEDFTKEEVTNVPTLVQLKGLDIKYWGETSLFKIVGQLGEPLQVDNVTKNRDRLQYPRILIQVSLAQEFPEKISFIDEFDHEVELDVKYEWLPLVCYNCSGIGHKTSECRKKEEKKEAGKQVWMPKKITKDEGNQIDGEGFQKVNKGKKVTPMKESERTTVRNMSESLSEEPGNVEEVGIEMGITEIGNENNTRGEGDPSSSNG</sequence>
<protein>
    <recommendedName>
        <fullName evidence="3">CCHC-type domain-containing protein</fullName>
    </recommendedName>
</protein>
<dbReference type="GO" id="GO:0003676">
    <property type="term" value="F:nucleic acid binding"/>
    <property type="evidence" value="ECO:0007669"/>
    <property type="project" value="InterPro"/>
</dbReference>
<dbReference type="PROSITE" id="PS50158">
    <property type="entry name" value="ZF_CCHC"/>
    <property type="match status" value="1"/>
</dbReference>
<keyword evidence="5" id="KW-1185">Reference proteome</keyword>
<dbReference type="AlphaFoldDB" id="A0A803P9P2"/>
<proteinExistence type="predicted"/>
<feature type="region of interest" description="Disordered" evidence="2">
    <location>
        <begin position="1"/>
        <end position="24"/>
    </location>
</feature>
<dbReference type="InterPro" id="IPR040256">
    <property type="entry name" value="At4g02000-like"/>
</dbReference>
<evidence type="ECO:0000256" key="2">
    <source>
        <dbReference type="SAM" id="MobiDB-lite"/>
    </source>
</evidence>
<dbReference type="Proteomes" id="UP000596661">
    <property type="component" value="Chromosome 3"/>
</dbReference>
<dbReference type="OMA" id="IEMGITE"/>